<sequence>MVEHKTTEARSVCLWTCGDHGRFVACMYACMQWGRVQMQAGMWSVVAVRTLLLRSSIGHDTWRCQEALIIVTAVCLTECPPI</sequence>
<organism evidence="1">
    <name type="scientific">Arundo donax</name>
    <name type="common">Giant reed</name>
    <name type="synonym">Donax arundinaceus</name>
    <dbReference type="NCBI Taxonomy" id="35708"/>
    <lineage>
        <taxon>Eukaryota</taxon>
        <taxon>Viridiplantae</taxon>
        <taxon>Streptophyta</taxon>
        <taxon>Embryophyta</taxon>
        <taxon>Tracheophyta</taxon>
        <taxon>Spermatophyta</taxon>
        <taxon>Magnoliopsida</taxon>
        <taxon>Liliopsida</taxon>
        <taxon>Poales</taxon>
        <taxon>Poaceae</taxon>
        <taxon>PACMAD clade</taxon>
        <taxon>Arundinoideae</taxon>
        <taxon>Arundineae</taxon>
        <taxon>Arundo</taxon>
    </lineage>
</organism>
<evidence type="ECO:0000313" key="1">
    <source>
        <dbReference type="EMBL" id="JAD85765.1"/>
    </source>
</evidence>
<dbReference type="AlphaFoldDB" id="A0A0A9DJD6"/>
<reference evidence="1" key="1">
    <citation type="submission" date="2014-09" db="EMBL/GenBank/DDBJ databases">
        <authorList>
            <person name="Magalhaes I.L.F."/>
            <person name="Oliveira U."/>
            <person name="Santos F.R."/>
            <person name="Vidigal T.H.D.A."/>
            <person name="Brescovit A.D."/>
            <person name="Santos A.J."/>
        </authorList>
    </citation>
    <scope>NUCLEOTIDE SEQUENCE</scope>
    <source>
        <tissue evidence="1">Shoot tissue taken approximately 20 cm above the soil surface</tissue>
    </source>
</reference>
<protein>
    <submittedName>
        <fullName evidence="1">Uncharacterized protein</fullName>
    </submittedName>
</protein>
<dbReference type="EMBL" id="GBRH01212130">
    <property type="protein sequence ID" value="JAD85765.1"/>
    <property type="molecule type" value="Transcribed_RNA"/>
</dbReference>
<name>A0A0A9DJD6_ARUDO</name>
<accession>A0A0A9DJD6</accession>
<reference evidence="1" key="2">
    <citation type="journal article" date="2015" name="Data Brief">
        <title>Shoot transcriptome of the giant reed, Arundo donax.</title>
        <authorList>
            <person name="Barrero R.A."/>
            <person name="Guerrero F.D."/>
            <person name="Moolhuijzen P."/>
            <person name="Goolsby J.A."/>
            <person name="Tidwell J."/>
            <person name="Bellgard S.E."/>
            <person name="Bellgard M.I."/>
        </authorList>
    </citation>
    <scope>NUCLEOTIDE SEQUENCE</scope>
    <source>
        <tissue evidence="1">Shoot tissue taken approximately 20 cm above the soil surface</tissue>
    </source>
</reference>
<proteinExistence type="predicted"/>